<accession>A0A367WUA2</accession>
<evidence type="ECO:0000313" key="2">
    <source>
        <dbReference type="Proteomes" id="UP000252255"/>
    </source>
</evidence>
<proteinExistence type="predicted"/>
<reference evidence="1 2" key="1">
    <citation type="submission" date="2014-07" db="EMBL/GenBank/DDBJ databases">
        <title>Draft genome sequence of Thalassospira profundimaris PR54-5.</title>
        <authorList>
            <person name="Lai Q."/>
            <person name="Shao Z."/>
        </authorList>
    </citation>
    <scope>NUCLEOTIDE SEQUENCE [LARGE SCALE GENOMIC DNA]</scope>
    <source>
        <strain evidence="1 2">PR54-5</strain>
    </source>
</reference>
<dbReference type="EMBL" id="JPWI01000011">
    <property type="protein sequence ID" value="RCK44032.1"/>
    <property type="molecule type" value="Genomic_DNA"/>
</dbReference>
<dbReference type="OrthoDB" id="9156649at2"/>
<organism evidence="1 2">
    <name type="scientific">Thalassospira profundimaris</name>
    <dbReference type="NCBI Taxonomy" id="502049"/>
    <lineage>
        <taxon>Bacteria</taxon>
        <taxon>Pseudomonadati</taxon>
        <taxon>Pseudomonadota</taxon>
        <taxon>Alphaproteobacteria</taxon>
        <taxon>Rhodospirillales</taxon>
        <taxon>Thalassospiraceae</taxon>
        <taxon>Thalassospira</taxon>
    </lineage>
</organism>
<dbReference type="RefSeq" id="WP_114099172.1">
    <property type="nucleotide sequence ID" value="NZ_JPWI01000011.1"/>
</dbReference>
<name>A0A367WUA2_9PROT</name>
<dbReference type="AlphaFoldDB" id="A0A367WUA2"/>
<dbReference type="Proteomes" id="UP000252255">
    <property type="component" value="Unassembled WGS sequence"/>
</dbReference>
<protein>
    <submittedName>
        <fullName evidence="1">Uncharacterized protein</fullName>
    </submittedName>
</protein>
<evidence type="ECO:0000313" key="1">
    <source>
        <dbReference type="EMBL" id="RCK44032.1"/>
    </source>
</evidence>
<comment type="caution">
    <text evidence="1">The sequence shown here is derived from an EMBL/GenBank/DDBJ whole genome shotgun (WGS) entry which is preliminary data.</text>
</comment>
<gene>
    <name evidence="1" type="ORF">TH30_16865</name>
</gene>
<sequence length="196" mass="22286">MFRIVRVSLFLVIVLSIALVASMGLNVLTYVRLTDEDPIAALYFEPVSEDVFTAHLVSDDPGVSGSYEILGDQWRIDAEFIKLKPWANIIGMDARYQLVRFEGRYRDVARQNTAPFRAYDLGIGDALDIVSYLAEWNFLIDADYGSSTFTDIREDTVYRVYRTQSGIIIRSEPMPDPIGYEPTMMDQFANWISGKS</sequence>